<evidence type="ECO:0000313" key="1">
    <source>
        <dbReference type="EMBL" id="RMZ96669.1"/>
    </source>
</evidence>
<comment type="caution">
    <text evidence="1">The sequence shown here is derived from an EMBL/GenBank/DDBJ whole genome shotgun (WGS) entry which is preliminary data.</text>
</comment>
<dbReference type="Proteomes" id="UP000276133">
    <property type="component" value="Unassembled WGS sequence"/>
</dbReference>
<gene>
    <name evidence="1" type="ORF">BpHYR1_030905</name>
</gene>
<accession>A0A3M7PCG4</accession>
<organism evidence="1 2">
    <name type="scientific">Brachionus plicatilis</name>
    <name type="common">Marine rotifer</name>
    <name type="synonym">Brachionus muelleri</name>
    <dbReference type="NCBI Taxonomy" id="10195"/>
    <lineage>
        <taxon>Eukaryota</taxon>
        <taxon>Metazoa</taxon>
        <taxon>Spiralia</taxon>
        <taxon>Gnathifera</taxon>
        <taxon>Rotifera</taxon>
        <taxon>Eurotatoria</taxon>
        <taxon>Monogononta</taxon>
        <taxon>Pseudotrocha</taxon>
        <taxon>Ploima</taxon>
        <taxon>Brachionidae</taxon>
        <taxon>Brachionus</taxon>
    </lineage>
</organism>
<proteinExistence type="predicted"/>
<keyword evidence="2" id="KW-1185">Reference proteome</keyword>
<protein>
    <submittedName>
        <fullName evidence="1">Uncharacterized protein</fullName>
    </submittedName>
</protein>
<dbReference type="AlphaFoldDB" id="A0A3M7PCG4"/>
<feature type="non-terminal residue" evidence="1">
    <location>
        <position position="1"/>
    </location>
</feature>
<sequence length="142" mass="16596">DYSQFCQINETNLCSDDWKQRKCNFREFAKNYDCIHVLGLTYRYKLCILLEEVKTISFGQIRKRGRPKKQKAALFYQNDCNLKSSENESDLKQAAVEQEPPDESIVVEKACVAEATVVDVNLPRKRERLKKSTTQMKKPKKK</sequence>
<reference evidence="1 2" key="1">
    <citation type="journal article" date="2018" name="Sci. Rep.">
        <title>Genomic signatures of local adaptation to the degree of environmental predictability in rotifers.</title>
        <authorList>
            <person name="Franch-Gras L."/>
            <person name="Hahn C."/>
            <person name="Garcia-Roger E.M."/>
            <person name="Carmona M.J."/>
            <person name="Serra M."/>
            <person name="Gomez A."/>
        </authorList>
    </citation>
    <scope>NUCLEOTIDE SEQUENCE [LARGE SCALE GENOMIC DNA]</scope>
    <source>
        <strain evidence="1">HYR1</strain>
    </source>
</reference>
<evidence type="ECO:0000313" key="2">
    <source>
        <dbReference type="Proteomes" id="UP000276133"/>
    </source>
</evidence>
<name>A0A3M7PCG4_BRAPC</name>
<dbReference type="EMBL" id="REGN01011983">
    <property type="protein sequence ID" value="RMZ96669.1"/>
    <property type="molecule type" value="Genomic_DNA"/>
</dbReference>